<comment type="subcellular location">
    <subcellularLocation>
        <location evidence="5">Nucleus</location>
    </subcellularLocation>
</comment>
<dbReference type="GO" id="GO:0046872">
    <property type="term" value="F:metal ion binding"/>
    <property type="evidence" value="ECO:0007669"/>
    <property type="project" value="UniProtKB-KW"/>
</dbReference>
<dbReference type="PANTHER" id="PTHR12322">
    <property type="entry name" value="DOUBLESEX AND MAB-3 RELATED TRANSCRIPTION FACTOR DMRT"/>
    <property type="match status" value="1"/>
</dbReference>
<feature type="region of interest" description="Disordered" evidence="6">
    <location>
        <begin position="1"/>
        <end position="22"/>
    </location>
</feature>
<reference evidence="9" key="1">
    <citation type="submission" date="2022-11" db="UniProtKB">
        <authorList>
            <consortium name="WormBaseParasite"/>
        </authorList>
    </citation>
    <scope>IDENTIFICATION</scope>
</reference>
<evidence type="ECO:0000256" key="1">
    <source>
        <dbReference type="ARBA" id="ARBA00022723"/>
    </source>
</evidence>
<dbReference type="FunFam" id="4.10.1040.10:FF:000001">
    <property type="entry name" value="doublesex- and mab-3-related transcription factor 1"/>
    <property type="match status" value="1"/>
</dbReference>
<dbReference type="InterPro" id="IPR036407">
    <property type="entry name" value="DM_DNA-bd_sf"/>
</dbReference>
<dbReference type="InterPro" id="IPR026607">
    <property type="entry name" value="DMRT"/>
</dbReference>
<dbReference type="AlphaFoldDB" id="A0A914WY44"/>
<evidence type="ECO:0000313" key="8">
    <source>
        <dbReference type="Proteomes" id="UP000887566"/>
    </source>
</evidence>
<evidence type="ECO:0000256" key="6">
    <source>
        <dbReference type="SAM" id="MobiDB-lite"/>
    </source>
</evidence>
<sequence length="166" mass="18234">MADEVRMSSPPLTQRSMGNNAPNPLAALQTLLMRERYQRTPKCARCRNHGIVSALKGHKRYCRWKDCMCAKCTLIAERQRVMAAQVALRRQQSQEEKEAKELELIYGAGSGAGLIVANALLAAMRSSSNQQLLQDNETGGEMKASEDGDGDGTEQHSLDSPLTKGE</sequence>
<keyword evidence="8" id="KW-1185">Reference proteome</keyword>
<dbReference type="InterPro" id="IPR001275">
    <property type="entry name" value="DM_DNA-bd"/>
</dbReference>
<feature type="region of interest" description="Disordered" evidence="6">
    <location>
        <begin position="127"/>
        <end position="166"/>
    </location>
</feature>
<evidence type="ECO:0000256" key="5">
    <source>
        <dbReference type="PROSITE-ProRule" id="PRU00070"/>
    </source>
</evidence>
<keyword evidence="3 5" id="KW-0238">DNA-binding</keyword>
<dbReference type="PROSITE" id="PS50809">
    <property type="entry name" value="DM_2"/>
    <property type="match status" value="1"/>
</dbReference>
<feature type="domain" description="DM" evidence="7">
    <location>
        <begin position="43"/>
        <end position="90"/>
    </location>
</feature>
<evidence type="ECO:0000259" key="7">
    <source>
        <dbReference type="PROSITE" id="PS50809"/>
    </source>
</evidence>
<dbReference type="GO" id="GO:0005634">
    <property type="term" value="C:nucleus"/>
    <property type="evidence" value="ECO:0007669"/>
    <property type="project" value="UniProtKB-SubCell"/>
</dbReference>
<dbReference type="GO" id="GO:0000981">
    <property type="term" value="F:DNA-binding transcription factor activity, RNA polymerase II-specific"/>
    <property type="evidence" value="ECO:0007669"/>
    <property type="project" value="TreeGrafter"/>
</dbReference>
<organism evidence="8 9">
    <name type="scientific">Plectus sambesii</name>
    <dbReference type="NCBI Taxonomy" id="2011161"/>
    <lineage>
        <taxon>Eukaryota</taxon>
        <taxon>Metazoa</taxon>
        <taxon>Ecdysozoa</taxon>
        <taxon>Nematoda</taxon>
        <taxon>Chromadorea</taxon>
        <taxon>Plectida</taxon>
        <taxon>Plectina</taxon>
        <taxon>Plectoidea</taxon>
        <taxon>Plectidae</taxon>
        <taxon>Plectus</taxon>
    </lineage>
</organism>
<protein>
    <submittedName>
        <fullName evidence="9">DM domain-containing protein</fullName>
    </submittedName>
</protein>
<evidence type="ECO:0000313" key="9">
    <source>
        <dbReference type="WBParaSite" id="PSAMB.scaffold5699size11063.g27140.t1"/>
    </source>
</evidence>
<dbReference type="GO" id="GO:0000978">
    <property type="term" value="F:RNA polymerase II cis-regulatory region sequence-specific DNA binding"/>
    <property type="evidence" value="ECO:0007669"/>
    <property type="project" value="TreeGrafter"/>
</dbReference>
<dbReference type="SMART" id="SM00301">
    <property type="entry name" value="DM"/>
    <property type="match status" value="1"/>
</dbReference>
<keyword evidence="1 5" id="KW-0479">Metal-binding</keyword>
<dbReference type="Proteomes" id="UP000887566">
    <property type="component" value="Unplaced"/>
</dbReference>
<evidence type="ECO:0000256" key="3">
    <source>
        <dbReference type="ARBA" id="ARBA00023125"/>
    </source>
</evidence>
<keyword evidence="2 5" id="KW-0862">Zinc</keyword>
<dbReference type="Pfam" id="PF00751">
    <property type="entry name" value="DM"/>
    <property type="match status" value="1"/>
</dbReference>
<evidence type="ECO:0000256" key="4">
    <source>
        <dbReference type="ARBA" id="ARBA00023242"/>
    </source>
</evidence>
<dbReference type="GO" id="GO:0007548">
    <property type="term" value="P:sex differentiation"/>
    <property type="evidence" value="ECO:0007669"/>
    <property type="project" value="TreeGrafter"/>
</dbReference>
<dbReference type="PROSITE" id="PS40000">
    <property type="entry name" value="DM_1"/>
    <property type="match status" value="1"/>
</dbReference>
<accession>A0A914WY44</accession>
<proteinExistence type="predicted"/>
<name>A0A914WY44_9BILA</name>
<dbReference type="PANTHER" id="PTHR12322:SF116">
    <property type="entry name" value="DOUBLESEX-MAB RELATED 99B"/>
    <property type="match status" value="1"/>
</dbReference>
<feature type="compositionally biased region" description="Polar residues" evidence="6">
    <location>
        <begin position="127"/>
        <end position="137"/>
    </location>
</feature>
<evidence type="ECO:0000256" key="2">
    <source>
        <dbReference type="ARBA" id="ARBA00022833"/>
    </source>
</evidence>
<dbReference type="Gene3D" id="4.10.1040.10">
    <property type="entry name" value="DM DNA-binding domain"/>
    <property type="match status" value="1"/>
</dbReference>
<dbReference type="SUPFAM" id="SSF82927">
    <property type="entry name" value="Cysteine-rich DNA binding domain, (DM domain)"/>
    <property type="match status" value="1"/>
</dbReference>
<feature type="compositionally biased region" description="Polar residues" evidence="6">
    <location>
        <begin position="10"/>
        <end position="22"/>
    </location>
</feature>
<keyword evidence="4 5" id="KW-0539">Nucleus</keyword>
<dbReference type="WBParaSite" id="PSAMB.scaffold5699size11063.g27140.t1">
    <property type="protein sequence ID" value="PSAMB.scaffold5699size11063.g27140.t1"/>
    <property type="gene ID" value="PSAMB.scaffold5699size11063.g27140"/>
</dbReference>
<feature type="DNA-binding region" description="DM" evidence="5">
    <location>
        <begin position="43"/>
        <end position="90"/>
    </location>
</feature>